<proteinExistence type="predicted"/>
<keyword evidence="2" id="KW-0812">Transmembrane</keyword>
<dbReference type="Proteomes" id="UP000315369">
    <property type="component" value="Unassembled WGS sequence"/>
</dbReference>
<dbReference type="OrthoDB" id="5380194at2"/>
<name>A0A540X281_9BACT</name>
<accession>A0A540X281</accession>
<keyword evidence="4" id="KW-1185">Reference proteome</keyword>
<evidence type="ECO:0000256" key="2">
    <source>
        <dbReference type="SAM" id="Phobius"/>
    </source>
</evidence>
<dbReference type="RefSeq" id="WP_141643015.1">
    <property type="nucleotide sequence ID" value="NZ_VIFM01000046.1"/>
</dbReference>
<dbReference type="EMBL" id="VIFM01000046">
    <property type="protein sequence ID" value="TQF15320.1"/>
    <property type="molecule type" value="Genomic_DNA"/>
</dbReference>
<gene>
    <name evidence="3" type="ORF">FJV41_14225</name>
</gene>
<organism evidence="3 4">
    <name type="scientific">Myxococcus llanfairpwllgwyngyllgogerychwyrndrobwllllantysiliogogogochensis</name>
    <dbReference type="NCBI Taxonomy" id="2590453"/>
    <lineage>
        <taxon>Bacteria</taxon>
        <taxon>Pseudomonadati</taxon>
        <taxon>Myxococcota</taxon>
        <taxon>Myxococcia</taxon>
        <taxon>Myxococcales</taxon>
        <taxon>Cystobacterineae</taxon>
        <taxon>Myxococcaceae</taxon>
        <taxon>Myxococcus</taxon>
    </lineage>
</organism>
<reference evidence="3 4" key="1">
    <citation type="submission" date="2019-06" db="EMBL/GenBank/DDBJ databases">
        <authorList>
            <person name="Livingstone P."/>
            <person name="Whitworth D."/>
        </authorList>
    </citation>
    <scope>NUCLEOTIDE SEQUENCE [LARGE SCALE GENOMIC DNA]</scope>
    <source>
        <strain evidence="3 4">AM401</strain>
    </source>
</reference>
<sequence length="388" mass="42760">MTRRTGGTRPGRRSPRAQRGAATTEFAILAPVLVAMMLWANYFWELQHVRLKAAELARYVAFERTVRPDVTRIASEAQERYQDLDGSTKTGELPSGMGHQNPLTLQVQVHDAEAPLSDESMEERGGLGGAMQIVGKVLGALGATAGRVAKSMGLDPNQGAVRAEVAVHIENGIIPQQIAFFIPSLDDDRLDLRFTETFYMVHDTWRAWGHGDHPSNTYARVQQITHDRVKRIVYAGLASENGALDAIGKVLSVLGLDFPLMSDYIKDSVLIVQVKGRHSNGYFPTPIPRQRGASSSRPTRTVPGDVLQAAYWMSDTKACFGNCEPEKIQQKRGLDSTGSYDDNWPMRSYNCRGKFFQGAAKSEAPESEYSQSSSKGEGYHTYGDDACE</sequence>
<dbReference type="AlphaFoldDB" id="A0A540X281"/>
<keyword evidence="2" id="KW-1133">Transmembrane helix</keyword>
<evidence type="ECO:0000313" key="3">
    <source>
        <dbReference type="EMBL" id="TQF15320.1"/>
    </source>
</evidence>
<keyword evidence="2" id="KW-0472">Membrane</keyword>
<comment type="caution">
    <text evidence="3">The sequence shown here is derived from an EMBL/GenBank/DDBJ whole genome shotgun (WGS) entry which is preliminary data.</text>
</comment>
<evidence type="ECO:0000313" key="4">
    <source>
        <dbReference type="Proteomes" id="UP000315369"/>
    </source>
</evidence>
<feature type="region of interest" description="Disordered" evidence="1">
    <location>
        <begin position="1"/>
        <end position="21"/>
    </location>
</feature>
<feature type="region of interest" description="Disordered" evidence="1">
    <location>
        <begin position="361"/>
        <end position="388"/>
    </location>
</feature>
<evidence type="ECO:0000256" key="1">
    <source>
        <dbReference type="SAM" id="MobiDB-lite"/>
    </source>
</evidence>
<protein>
    <submittedName>
        <fullName evidence="3">Pilus assembly protein</fullName>
    </submittedName>
</protein>
<feature type="transmembrane region" description="Helical" evidence="2">
    <location>
        <begin position="21"/>
        <end position="44"/>
    </location>
</feature>